<dbReference type="AlphaFoldDB" id="A0A916X251"/>
<evidence type="ECO:0000313" key="4">
    <source>
        <dbReference type="Proteomes" id="UP000605148"/>
    </source>
</evidence>
<organism evidence="3 4">
    <name type="scientific">Roseibium aquae</name>
    <dbReference type="NCBI Taxonomy" id="1323746"/>
    <lineage>
        <taxon>Bacteria</taxon>
        <taxon>Pseudomonadati</taxon>
        <taxon>Pseudomonadota</taxon>
        <taxon>Alphaproteobacteria</taxon>
        <taxon>Hyphomicrobiales</taxon>
        <taxon>Stappiaceae</taxon>
        <taxon>Roseibium</taxon>
    </lineage>
</organism>
<dbReference type="RefSeq" id="WP_150496652.1">
    <property type="nucleotide sequence ID" value="NZ_BMFA01000007.1"/>
</dbReference>
<gene>
    <name evidence="3" type="ORF">GCM10011316_24590</name>
</gene>
<evidence type="ECO:0000256" key="1">
    <source>
        <dbReference type="SAM" id="MobiDB-lite"/>
    </source>
</evidence>
<dbReference type="InterPro" id="IPR045517">
    <property type="entry name" value="Glyoxalase_8"/>
</dbReference>
<reference evidence="3" key="2">
    <citation type="submission" date="2020-09" db="EMBL/GenBank/DDBJ databases">
        <authorList>
            <person name="Sun Q."/>
            <person name="Zhou Y."/>
        </authorList>
    </citation>
    <scope>NUCLEOTIDE SEQUENCE</scope>
    <source>
        <strain evidence="3">CGMCC 1.12426</strain>
    </source>
</reference>
<dbReference type="Pfam" id="PF20066">
    <property type="entry name" value="Glyoxalase_8"/>
    <property type="match status" value="1"/>
</dbReference>
<dbReference type="OrthoDB" id="7350221at2"/>
<evidence type="ECO:0000259" key="2">
    <source>
        <dbReference type="Pfam" id="PF20066"/>
    </source>
</evidence>
<feature type="region of interest" description="Disordered" evidence="1">
    <location>
        <begin position="20"/>
        <end position="43"/>
    </location>
</feature>
<feature type="domain" description="Glyoxalase-related protein" evidence="2">
    <location>
        <begin position="6"/>
        <end position="138"/>
    </location>
</feature>
<dbReference type="EMBL" id="BMFA01000007">
    <property type="protein sequence ID" value="GGB51680.1"/>
    <property type="molecule type" value="Genomic_DNA"/>
</dbReference>
<sequence length="180" mass="19645">MRQIDRQNLRARIARLRERLPADARPLPQVPQTGLEGPSSQAGAPLWAPTGPCTPQLPCSGARIKGTYLGHRFQGRLDFLARVRGTAVFRVGVCFDTPVNAFEGGGLSVYRNKVTAMVDGNGVSLAQTSTGTPYLVVEANPGFVPFEQHQPEWDDLPATPPLFWPEQDARTRVCRPQGGQ</sequence>
<proteinExistence type="predicted"/>
<reference evidence="3" key="1">
    <citation type="journal article" date="2014" name="Int. J. Syst. Evol. Microbiol.">
        <title>Complete genome sequence of Corynebacterium casei LMG S-19264T (=DSM 44701T), isolated from a smear-ripened cheese.</title>
        <authorList>
            <consortium name="US DOE Joint Genome Institute (JGI-PGF)"/>
            <person name="Walter F."/>
            <person name="Albersmeier A."/>
            <person name="Kalinowski J."/>
            <person name="Ruckert C."/>
        </authorList>
    </citation>
    <scope>NUCLEOTIDE SEQUENCE</scope>
    <source>
        <strain evidence="3">CGMCC 1.12426</strain>
    </source>
</reference>
<evidence type="ECO:0000313" key="3">
    <source>
        <dbReference type="EMBL" id="GGB51680.1"/>
    </source>
</evidence>
<name>A0A916X251_9HYPH</name>
<dbReference type="Proteomes" id="UP000605148">
    <property type="component" value="Unassembled WGS sequence"/>
</dbReference>
<protein>
    <recommendedName>
        <fullName evidence="2">Glyoxalase-related protein domain-containing protein</fullName>
    </recommendedName>
</protein>
<keyword evidence="4" id="KW-1185">Reference proteome</keyword>
<accession>A0A916X251</accession>
<comment type="caution">
    <text evidence="3">The sequence shown here is derived from an EMBL/GenBank/DDBJ whole genome shotgun (WGS) entry which is preliminary data.</text>
</comment>